<evidence type="ECO:0000256" key="2">
    <source>
        <dbReference type="SAM" id="Phobius"/>
    </source>
</evidence>
<evidence type="ECO:0000259" key="3">
    <source>
        <dbReference type="PROSITE" id="PS51485"/>
    </source>
</evidence>
<name>A0A8J5ECU4_ZINOF</name>
<dbReference type="CDD" id="cd04216">
    <property type="entry name" value="Phytocyanin"/>
    <property type="match status" value="1"/>
</dbReference>
<dbReference type="OrthoDB" id="783836at2759"/>
<dbReference type="PROSITE" id="PS51485">
    <property type="entry name" value="PHYTOCYANIN"/>
    <property type="match status" value="1"/>
</dbReference>
<dbReference type="EMBL" id="JACMSC010000020">
    <property type="protein sequence ID" value="KAG6472102.1"/>
    <property type="molecule type" value="Genomic_DNA"/>
</dbReference>
<dbReference type="InterPro" id="IPR039391">
    <property type="entry name" value="Phytocyanin-like"/>
</dbReference>
<evidence type="ECO:0000313" key="5">
    <source>
        <dbReference type="Proteomes" id="UP000734854"/>
    </source>
</evidence>
<protein>
    <recommendedName>
        <fullName evidence="3">Phytocyanin domain-containing protein</fullName>
    </recommendedName>
</protein>
<evidence type="ECO:0000256" key="1">
    <source>
        <dbReference type="SAM" id="MobiDB-lite"/>
    </source>
</evidence>
<organism evidence="4 5">
    <name type="scientific">Zingiber officinale</name>
    <name type="common">Ginger</name>
    <name type="synonym">Amomum zingiber</name>
    <dbReference type="NCBI Taxonomy" id="94328"/>
    <lineage>
        <taxon>Eukaryota</taxon>
        <taxon>Viridiplantae</taxon>
        <taxon>Streptophyta</taxon>
        <taxon>Embryophyta</taxon>
        <taxon>Tracheophyta</taxon>
        <taxon>Spermatophyta</taxon>
        <taxon>Magnoliopsida</taxon>
        <taxon>Liliopsida</taxon>
        <taxon>Zingiberales</taxon>
        <taxon>Zingiberaceae</taxon>
        <taxon>Zingiber</taxon>
    </lineage>
</organism>
<dbReference type="PANTHER" id="PTHR33021">
    <property type="entry name" value="BLUE COPPER PROTEIN"/>
    <property type="match status" value="1"/>
</dbReference>
<dbReference type="PANTHER" id="PTHR33021:SF6">
    <property type="entry name" value="EARLY NODULIN-LIKE PROTEIN 18"/>
    <property type="match status" value="1"/>
</dbReference>
<dbReference type="FunFam" id="2.60.40.420:FF:000048">
    <property type="entry name" value="Early nodulin-like protein 18"/>
    <property type="match status" value="1"/>
</dbReference>
<dbReference type="Pfam" id="PF02298">
    <property type="entry name" value="Cu_bind_like"/>
    <property type="match status" value="1"/>
</dbReference>
<dbReference type="GO" id="GO:0009055">
    <property type="term" value="F:electron transfer activity"/>
    <property type="evidence" value="ECO:0007669"/>
    <property type="project" value="InterPro"/>
</dbReference>
<proteinExistence type="predicted"/>
<gene>
    <name evidence="4" type="ORF">ZIOFF_069558</name>
</gene>
<keyword evidence="5" id="KW-1185">Reference proteome</keyword>
<dbReference type="GO" id="GO:0005886">
    <property type="term" value="C:plasma membrane"/>
    <property type="evidence" value="ECO:0007669"/>
    <property type="project" value="TreeGrafter"/>
</dbReference>
<dbReference type="InterPro" id="IPR003245">
    <property type="entry name" value="Phytocyanin_dom"/>
</dbReference>
<feature type="transmembrane region" description="Helical" evidence="2">
    <location>
        <begin position="13"/>
        <end position="31"/>
    </location>
</feature>
<dbReference type="AlphaFoldDB" id="A0A8J5ECU4"/>
<accession>A0A8J5ECU4</accession>
<feature type="region of interest" description="Disordered" evidence="1">
    <location>
        <begin position="160"/>
        <end position="200"/>
    </location>
</feature>
<keyword evidence="2" id="KW-0472">Membrane</keyword>
<dbReference type="Proteomes" id="UP000734854">
    <property type="component" value="Unassembled WGS sequence"/>
</dbReference>
<evidence type="ECO:0000313" key="4">
    <source>
        <dbReference type="EMBL" id="KAG6472102.1"/>
    </source>
</evidence>
<keyword evidence="2" id="KW-1133">Transmembrane helix</keyword>
<comment type="caution">
    <text evidence="4">The sequence shown here is derived from an EMBL/GenBank/DDBJ whole genome shotgun (WGS) entry which is preliminary data.</text>
</comment>
<reference evidence="4 5" key="1">
    <citation type="submission" date="2020-08" db="EMBL/GenBank/DDBJ databases">
        <title>Plant Genome Project.</title>
        <authorList>
            <person name="Zhang R.-G."/>
        </authorList>
    </citation>
    <scope>NUCLEOTIDE SEQUENCE [LARGE SCALE GENOMIC DNA]</scope>
    <source>
        <tissue evidence="4">Rhizome</tissue>
    </source>
</reference>
<keyword evidence="2" id="KW-0812">Transmembrane</keyword>
<sequence length="227" mass="24782">MAGSSRSSRVVPFSNHAVCYPALFLFVFLAISERNDAYVNYTVGDSLGWYDRLEEPDVNYQKWVAGKNFSLGDFLIFNTDKNHSVVQTYNVTTYKRCDYNDAEADDTAEWSSRQPTAKVSIAVPLVKEGVNYFFSGNYDGRQCRHGQHFKINVTHGRGLPESLKHPAEAPAPGKPQTSAGAGAVPSVPSSFDNPAQAGTAVAESGAEETVARMWIYLGLSFVAVVIG</sequence>
<feature type="domain" description="Phytocyanin" evidence="3">
    <location>
        <begin position="39"/>
        <end position="155"/>
    </location>
</feature>